<dbReference type="NCBIfam" id="TIGR01280">
    <property type="entry name" value="xseB"/>
    <property type="match status" value="1"/>
</dbReference>
<keyword evidence="4" id="KW-0378">Hydrolase</keyword>
<evidence type="ECO:0000256" key="3">
    <source>
        <dbReference type="ARBA" id="ARBA00022722"/>
    </source>
</evidence>
<sequence length="66" mass="7651">MGTKISYTEAFTELQQIVLEMENSEIGIDELDARVKRASLLLKICREKLFKTEQNVMETLKTLETE</sequence>
<evidence type="ECO:0000256" key="1">
    <source>
        <dbReference type="ARBA" id="ARBA00009998"/>
    </source>
</evidence>
<gene>
    <name evidence="7" type="ORF">SAMN06296241_2031</name>
</gene>
<organism evidence="7 8">
    <name type="scientific">Salinimicrobium sediminis</name>
    <dbReference type="NCBI Taxonomy" id="1343891"/>
    <lineage>
        <taxon>Bacteria</taxon>
        <taxon>Pseudomonadati</taxon>
        <taxon>Bacteroidota</taxon>
        <taxon>Flavobacteriia</taxon>
        <taxon>Flavobacteriales</taxon>
        <taxon>Flavobacteriaceae</taxon>
        <taxon>Salinimicrobium</taxon>
    </lineage>
</organism>
<dbReference type="InterPro" id="IPR037004">
    <property type="entry name" value="Exonuc_VII_ssu_sf"/>
</dbReference>
<evidence type="ECO:0000256" key="2">
    <source>
        <dbReference type="ARBA" id="ARBA00022490"/>
    </source>
</evidence>
<evidence type="ECO:0000313" key="7">
    <source>
        <dbReference type="EMBL" id="SOC80481.1"/>
    </source>
</evidence>
<dbReference type="Gene3D" id="1.10.287.1040">
    <property type="entry name" value="Exonuclease VII, small subunit"/>
    <property type="match status" value="1"/>
</dbReference>
<dbReference type="AlphaFoldDB" id="A0A285X572"/>
<accession>A0A285X572</accession>
<dbReference type="InterPro" id="IPR003761">
    <property type="entry name" value="Exonuc_VII_S"/>
</dbReference>
<protein>
    <recommendedName>
        <fullName evidence="6">Exodeoxyribonuclease VII small subunit</fullName>
        <ecNumber evidence="6">3.1.11.6</ecNumber>
    </recommendedName>
</protein>
<dbReference type="OrthoDB" id="9813898at2"/>
<dbReference type="EMBL" id="OCMF01000002">
    <property type="protein sequence ID" value="SOC80481.1"/>
    <property type="molecule type" value="Genomic_DNA"/>
</dbReference>
<comment type="similarity">
    <text evidence="1">Belongs to the XseB family.</text>
</comment>
<evidence type="ECO:0000313" key="8">
    <source>
        <dbReference type="Proteomes" id="UP000219193"/>
    </source>
</evidence>
<dbReference type="GO" id="GO:0009318">
    <property type="term" value="C:exodeoxyribonuclease VII complex"/>
    <property type="evidence" value="ECO:0007669"/>
    <property type="project" value="UniProtKB-UniRule"/>
</dbReference>
<dbReference type="GO" id="GO:0008855">
    <property type="term" value="F:exodeoxyribonuclease VII activity"/>
    <property type="evidence" value="ECO:0007669"/>
    <property type="project" value="UniProtKB-UniRule"/>
</dbReference>
<dbReference type="GO" id="GO:0006308">
    <property type="term" value="P:DNA catabolic process"/>
    <property type="evidence" value="ECO:0007669"/>
    <property type="project" value="UniProtKB-UniRule"/>
</dbReference>
<evidence type="ECO:0000256" key="4">
    <source>
        <dbReference type="ARBA" id="ARBA00022801"/>
    </source>
</evidence>
<keyword evidence="8" id="KW-1185">Reference proteome</keyword>
<keyword evidence="3" id="KW-0540">Nuclease</keyword>
<evidence type="ECO:0000256" key="6">
    <source>
        <dbReference type="NCBIfam" id="TIGR01280"/>
    </source>
</evidence>
<reference evidence="8" key="1">
    <citation type="submission" date="2017-09" db="EMBL/GenBank/DDBJ databases">
        <authorList>
            <person name="Varghese N."/>
            <person name="Submissions S."/>
        </authorList>
    </citation>
    <scope>NUCLEOTIDE SEQUENCE [LARGE SCALE GENOMIC DNA]</scope>
    <source>
        <strain evidence="8">CGMCC 1.12641</strain>
    </source>
</reference>
<dbReference type="EC" id="3.1.11.6" evidence="6"/>
<dbReference type="Proteomes" id="UP000219193">
    <property type="component" value="Unassembled WGS sequence"/>
</dbReference>
<keyword evidence="5" id="KW-0269">Exonuclease</keyword>
<proteinExistence type="inferred from homology"/>
<dbReference type="RefSeq" id="WP_097056246.1">
    <property type="nucleotide sequence ID" value="NZ_OCMF01000002.1"/>
</dbReference>
<keyword evidence="2" id="KW-0963">Cytoplasm</keyword>
<dbReference type="SUPFAM" id="SSF116842">
    <property type="entry name" value="XseB-like"/>
    <property type="match status" value="1"/>
</dbReference>
<dbReference type="Pfam" id="PF02609">
    <property type="entry name" value="Exonuc_VII_S"/>
    <property type="match status" value="1"/>
</dbReference>
<name>A0A285X572_9FLAO</name>
<evidence type="ECO:0000256" key="5">
    <source>
        <dbReference type="ARBA" id="ARBA00022839"/>
    </source>
</evidence>